<dbReference type="InterPro" id="IPR050863">
    <property type="entry name" value="CenT-Element_Derived"/>
</dbReference>
<name>A0ABQ9FR20_TEGGR</name>
<comment type="caution">
    <text evidence="2">The sequence shown here is derived from an EMBL/GenBank/DDBJ whole genome shotgun (WGS) entry which is preliminary data.</text>
</comment>
<protein>
    <recommendedName>
        <fullName evidence="1">DDE-1 domain-containing protein</fullName>
    </recommendedName>
</protein>
<accession>A0ABQ9FR20</accession>
<dbReference type="Gene3D" id="3.30.420.10">
    <property type="entry name" value="Ribonuclease H-like superfamily/Ribonuclease H"/>
    <property type="match status" value="1"/>
</dbReference>
<dbReference type="PANTHER" id="PTHR19303:SF74">
    <property type="entry name" value="POGO TRANSPOSABLE ELEMENT WITH KRAB DOMAIN"/>
    <property type="match status" value="1"/>
</dbReference>
<dbReference type="PANTHER" id="PTHR19303">
    <property type="entry name" value="TRANSPOSON"/>
    <property type="match status" value="1"/>
</dbReference>
<keyword evidence="3" id="KW-1185">Reference proteome</keyword>
<dbReference type="Pfam" id="PF03184">
    <property type="entry name" value="DDE_1"/>
    <property type="match status" value="1"/>
</dbReference>
<dbReference type="Proteomes" id="UP001217089">
    <property type="component" value="Unassembled WGS sequence"/>
</dbReference>
<organism evidence="2 3">
    <name type="scientific">Tegillarca granosa</name>
    <name type="common">Malaysian cockle</name>
    <name type="synonym">Anadara granosa</name>
    <dbReference type="NCBI Taxonomy" id="220873"/>
    <lineage>
        <taxon>Eukaryota</taxon>
        <taxon>Metazoa</taxon>
        <taxon>Spiralia</taxon>
        <taxon>Lophotrochozoa</taxon>
        <taxon>Mollusca</taxon>
        <taxon>Bivalvia</taxon>
        <taxon>Autobranchia</taxon>
        <taxon>Pteriomorphia</taxon>
        <taxon>Arcoida</taxon>
        <taxon>Arcoidea</taxon>
        <taxon>Arcidae</taxon>
        <taxon>Tegillarca</taxon>
    </lineage>
</organism>
<dbReference type="InterPro" id="IPR036397">
    <property type="entry name" value="RNaseH_sf"/>
</dbReference>
<reference evidence="2 3" key="1">
    <citation type="submission" date="2022-12" db="EMBL/GenBank/DDBJ databases">
        <title>Chromosome-level genome of Tegillarca granosa.</title>
        <authorList>
            <person name="Kim J."/>
        </authorList>
    </citation>
    <scope>NUCLEOTIDE SEQUENCE [LARGE SCALE GENOMIC DNA]</scope>
    <source>
        <strain evidence="2">Teg-2019</strain>
        <tissue evidence="2">Adductor muscle</tissue>
    </source>
</reference>
<dbReference type="InterPro" id="IPR004875">
    <property type="entry name" value="DDE_SF_endonuclease_dom"/>
</dbReference>
<feature type="domain" description="DDE-1" evidence="1">
    <location>
        <begin position="60"/>
        <end position="178"/>
    </location>
</feature>
<evidence type="ECO:0000259" key="1">
    <source>
        <dbReference type="Pfam" id="PF03184"/>
    </source>
</evidence>
<evidence type="ECO:0000313" key="2">
    <source>
        <dbReference type="EMBL" id="KAJ8319719.1"/>
    </source>
</evidence>
<proteinExistence type="predicted"/>
<gene>
    <name evidence="2" type="ORF">KUTeg_002730</name>
</gene>
<dbReference type="EMBL" id="JARBDR010000150">
    <property type="protein sequence ID" value="KAJ8319719.1"/>
    <property type="molecule type" value="Genomic_DNA"/>
</dbReference>
<evidence type="ECO:0000313" key="3">
    <source>
        <dbReference type="Proteomes" id="UP001217089"/>
    </source>
</evidence>
<sequence length="186" mass="20710">MTLDCIILHIKFLIITGSSISGKHEQKLTRSAKDTKQQACTSSRSSNITIIGGGNVVGNNIPPYYIFPGKRWNDSFLDGTPAGSSGKCSESGWSNSSVFHNYMTRHFVKYVAVSKDEPLLVLYDGHKSHIQLTLLEWAKKNNIILFVLPPHMSHLTQPLDVGCFGPLKSVYNHESQQILRKNPGNR</sequence>